<name>A0ABU4C293_RHOGO</name>
<accession>A0ABU4C293</accession>
<dbReference type="RefSeq" id="WP_045069573.1">
    <property type="nucleotide sequence ID" value="NZ_CP079698.1"/>
</dbReference>
<dbReference type="GO" id="GO:0016787">
    <property type="term" value="F:hydrolase activity"/>
    <property type="evidence" value="ECO:0007669"/>
    <property type="project" value="UniProtKB-KW"/>
</dbReference>
<dbReference type="SUPFAM" id="SSF56317">
    <property type="entry name" value="Carbon-nitrogen hydrolase"/>
    <property type="match status" value="1"/>
</dbReference>
<evidence type="ECO:0000313" key="3">
    <source>
        <dbReference type="EMBL" id="MDV6270429.1"/>
    </source>
</evidence>
<dbReference type="CDD" id="cd07581">
    <property type="entry name" value="nitrilase_3"/>
    <property type="match status" value="1"/>
</dbReference>
<comment type="caution">
    <text evidence="3">The sequence shown here is derived from an EMBL/GenBank/DDBJ whole genome shotgun (WGS) entry which is preliminary data.</text>
</comment>
<dbReference type="EMBL" id="JAWLKB010000018">
    <property type="protein sequence ID" value="MDV6270429.1"/>
    <property type="molecule type" value="Genomic_DNA"/>
</dbReference>
<dbReference type="InterPro" id="IPR001110">
    <property type="entry name" value="UPF0012_CS"/>
</dbReference>
<sequence length="275" mass="29686">MTEDAANSPSRTVVAVAQFAPDMNKEANLKSLRTLASDAAGQGAKVLVAPEYSMFTPPRSDERLIESAEDLGGDFGTGLSAIAAEFGIFVVAGMNERLPNVSRISNTLVAMDPRGELVATYRKLHLYDAFGYLESAVIAPGEIEDPQTFQCDGFTFGLQTCYDLRFPEVTRRIVDAGADVLLLPAQWVPGPLKEDHWTTLIRARAIENTMYIAAADQSARGGAGASMIVDPMGVVLCSLGEQVGVATAQVSRSRIDEVREKNPALSLRRFTVTER</sequence>
<dbReference type="PROSITE" id="PS50263">
    <property type="entry name" value="CN_HYDROLASE"/>
    <property type="match status" value="1"/>
</dbReference>
<dbReference type="Gene3D" id="3.60.110.10">
    <property type="entry name" value="Carbon-nitrogen hydrolase"/>
    <property type="match status" value="1"/>
</dbReference>
<dbReference type="Proteomes" id="UP001185927">
    <property type="component" value="Unassembled WGS sequence"/>
</dbReference>
<comment type="similarity">
    <text evidence="1">Belongs to the carbon-nitrogen hydrolase superfamily. NIT1/NIT2 family.</text>
</comment>
<dbReference type="PANTHER" id="PTHR23088:SF27">
    <property type="entry name" value="DEAMINATED GLUTATHIONE AMIDASE"/>
    <property type="match status" value="1"/>
</dbReference>
<dbReference type="Pfam" id="PF00795">
    <property type="entry name" value="CN_hydrolase"/>
    <property type="match status" value="1"/>
</dbReference>
<feature type="domain" description="CN hydrolase" evidence="2">
    <location>
        <begin position="11"/>
        <end position="252"/>
    </location>
</feature>
<dbReference type="InterPro" id="IPR003010">
    <property type="entry name" value="C-N_Hydrolase"/>
</dbReference>
<reference evidence="3 4" key="1">
    <citation type="submission" date="2023-10" db="EMBL/GenBank/DDBJ databases">
        <title>Development of a sustainable strategy for remediation of hydrocarbon-contaminated territories based on the waste exchange concept.</title>
        <authorList>
            <person name="Krivoruchko A."/>
        </authorList>
    </citation>
    <scope>NUCLEOTIDE SEQUENCE [LARGE SCALE GENOMIC DNA]</scope>
    <source>
        <strain evidence="3 4">IEGM 1203</strain>
    </source>
</reference>
<evidence type="ECO:0000256" key="1">
    <source>
        <dbReference type="ARBA" id="ARBA00010613"/>
    </source>
</evidence>
<evidence type="ECO:0000259" key="2">
    <source>
        <dbReference type="PROSITE" id="PS50263"/>
    </source>
</evidence>
<dbReference type="PANTHER" id="PTHR23088">
    <property type="entry name" value="NITRILASE-RELATED"/>
    <property type="match status" value="1"/>
</dbReference>
<proteinExistence type="inferred from homology"/>
<gene>
    <name evidence="3" type="ORF">R3Q16_27755</name>
</gene>
<organism evidence="3 4">
    <name type="scientific">Rhodococcus globerulus</name>
    <dbReference type="NCBI Taxonomy" id="33008"/>
    <lineage>
        <taxon>Bacteria</taxon>
        <taxon>Bacillati</taxon>
        <taxon>Actinomycetota</taxon>
        <taxon>Actinomycetes</taxon>
        <taxon>Mycobacteriales</taxon>
        <taxon>Nocardiaceae</taxon>
        <taxon>Rhodococcus</taxon>
    </lineage>
</organism>
<keyword evidence="3" id="KW-0378">Hydrolase</keyword>
<dbReference type="InterPro" id="IPR036526">
    <property type="entry name" value="C-N_Hydrolase_sf"/>
</dbReference>
<protein>
    <submittedName>
        <fullName evidence="3">Carbon-nitrogen hydrolase family protein</fullName>
    </submittedName>
</protein>
<evidence type="ECO:0000313" key="4">
    <source>
        <dbReference type="Proteomes" id="UP001185927"/>
    </source>
</evidence>
<dbReference type="PROSITE" id="PS01227">
    <property type="entry name" value="UPF0012"/>
    <property type="match status" value="1"/>
</dbReference>
<keyword evidence="4" id="KW-1185">Reference proteome</keyword>